<dbReference type="InterPro" id="IPR038714">
    <property type="entry name" value="YfeY-like_sf"/>
</dbReference>
<protein>
    <submittedName>
        <fullName evidence="2">DUF1131 family protein</fullName>
    </submittedName>
</protein>
<evidence type="ECO:0000256" key="1">
    <source>
        <dbReference type="SAM" id="SignalP"/>
    </source>
</evidence>
<proteinExistence type="predicted"/>
<keyword evidence="1" id="KW-0732">Signal</keyword>
<keyword evidence="3" id="KW-1185">Reference proteome</keyword>
<accession>A0A6N6VNB4</accession>
<reference evidence="2 3" key="1">
    <citation type="submission" date="2019-09" db="EMBL/GenBank/DDBJ databases">
        <title>Parvibaculum sedimenti sp. nov., isolated from sediment.</title>
        <authorList>
            <person name="Wang Y."/>
        </authorList>
    </citation>
    <scope>NUCLEOTIDE SEQUENCE [LARGE SCALE GENOMIC DNA]</scope>
    <source>
        <strain evidence="2 3">HXT-9</strain>
    </source>
</reference>
<dbReference type="Proteomes" id="UP000468901">
    <property type="component" value="Unassembled WGS sequence"/>
</dbReference>
<evidence type="ECO:0000313" key="3">
    <source>
        <dbReference type="Proteomes" id="UP000468901"/>
    </source>
</evidence>
<comment type="caution">
    <text evidence="2">The sequence shown here is derived from an EMBL/GenBank/DDBJ whole genome shotgun (WGS) entry which is preliminary data.</text>
</comment>
<sequence>MGWRRRVRQLIPQFIRAQGDIMSSKRILSCLAVIAATAFSATTAFAVQSLDTYIVRDAGVGPLDNKVPFDQAALEKILPEGVTFQPQTVELEGAAPYTVLRVSRGKNLLLELESNGDRKKPRVTGITVFTQRIADARGARVKARLSSLYHYGEKPDCIPGAGRYTGRIFCTAPKLDHVIYIFGGKKPAEDGVLPPPTEIANWRLIAIMWSAT</sequence>
<feature type="chain" id="PRO_5027092359" evidence="1">
    <location>
        <begin position="47"/>
        <end position="212"/>
    </location>
</feature>
<dbReference type="InterPro" id="IPR010938">
    <property type="entry name" value="DUF1131"/>
</dbReference>
<evidence type="ECO:0000313" key="2">
    <source>
        <dbReference type="EMBL" id="KAB7741248.1"/>
    </source>
</evidence>
<name>A0A6N6VNB4_9HYPH</name>
<dbReference type="AlphaFoldDB" id="A0A6N6VNB4"/>
<dbReference type="Gene3D" id="2.60.460.10">
    <property type="entry name" value="protein yfey like domain"/>
    <property type="match status" value="1"/>
</dbReference>
<dbReference type="EMBL" id="WESC01000004">
    <property type="protein sequence ID" value="KAB7741248.1"/>
    <property type="molecule type" value="Genomic_DNA"/>
</dbReference>
<organism evidence="2 3">
    <name type="scientific">Parvibaculum sedimenti</name>
    <dbReference type="NCBI Taxonomy" id="2608632"/>
    <lineage>
        <taxon>Bacteria</taxon>
        <taxon>Pseudomonadati</taxon>
        <taxon>Pseudomonadota</taxon>
        <taxon>Alphaproteobacteria</taxon>
        <taxon>Hyphomicrobiales</taxon>
        <taxon>Parvibaculaceae</taxon>
        <taxon>Parvibaculum</taxon>
    </lineage>
</organism>
<feature type="signal peptide" evidence="1">
    <location>
        <begin position="1"/>
        <end position="46"/>
    </location>
</feature>
<dbReference type="Pfam" id="PF06572">
    <property type="entry name" value="DUF1131"/>
    <property type="match status" value="1"/>
</dbReference>
<gene>
    <name evidence="2" type="ORF">F2P47_05750</name>
</gene>